<keyword evidence="9" id="KW-1185">Reference proteome</keyword>
<dbReference type="GO" id="GO:0008982">
    <property type="term" value="F:protein-N(PI)-phosphohistidine-sugar phosphotransferase activity"/>
    <property type="evidence" value="ECO:0007669"/>
    <property type="project" value="InterPro"/>
</dbReference>
<dbReference type="SUPFAM" id="SSF52794">
    <property type="entry name" value="PTS system IIB component-like"/>
    <property type="match status" value="1"/>
</dbReference>
<dbReference type="eggNOG" id="COG3711">
    <property type="taxonomic scope" value="Bacteria"/>
</dbReference>
<dbReference type="PANTHER" id="PTHR30185:SF18">
    <property type="entry name" value="TRANSCRIPTIONAL REGULATOR MTLR"/>
    <property type="match status" value="1"/>
</dbReference>
<dbReference type="InterPro" id="IPR036634">
    <property type="entry name" value="PRD_sf"/>
</dbReference>
<keyword evidence="2" id="KW-0677">Repeat</keyword>
<comment type="caution">
    <text evidence="8">The sequence shown here is derived from an EMBL/GenBank/DDBJ whole genome shotgun (WGS) entry which is preliminary data.</text>
</comment>
<protein>
    <recommendedName>
        <fullName evidence="10">PTS system EIIA component</fullName>
    </recommendedName>
</protein>
<dbReference type="InterPro" id="IPR016152">
    <property type="entry name" value="PTrfase/Anion_transptr"/>
</dbReference>
<dbReference type="SUPFAM" id="SSF63520">
    <property type="entry name" value="PTS-regulatory domain, PRD"/>
    <property type="match status" value="1"/>
</dbReference>
<evidence type="ECO:0000313" key="9">
    <source>
        <dbReference type="Proteomes" id="UP000051820"/>
    </source>
</evidence>
<keyword evidence="4" id="KW-0804">Transcription</keyword>
<dbReference type="InterPro" id="IPR036095">
    <property type="entry name" value="PTS_EIIB-like_sf"/>
</dbReference>
<dbReference type="InterPro" id="IPR013011">
    <property type="entry name" value="PTS_EIIB_2"/>
</dbReference>
<keyword evidence="1" id="KW-0808">Transferase</keyword>
<dbReference type="CDD" id="cd00211">
    <property type="entry name" value="PTS_IIA_fru"/>
    <property type="match status" value="1"/>
</dbReference>
<dbReference type="PROSITE" id="PS51094">
    <property type="entry name" value="PTS_EIIA_TYPE_2"/>
    <property type="match status" value="1"/>
</dbReference>
<dbReference type="InterPro" id="IPR002178">
    <property type="entry name" value="PTS_EIIA_type-2_dom"/>
</dbReference>
<dbReference type="STRING" id="1423807.FD16_GL002117"/>
<feature type="domain" description="PTS EIIA type-2" evidence="5">
    <location>
        <begin position="537"/>
        <end position="682"/>
    </location>
</feature>
<dbReference type="Gene3D" id="1.10.10.10">
    <property type="entry name" value="Winged helix-like DNA-binding domain superfamily/Winged helix DNA-binding domain"/>
    <property type="match status" value="1"/>
</dbReference>
<dbReference type="InterPro" id="IPR050661">
    <property type="entry name" value="BglG_antiterminators"/>
</dbReference>
<evidence type="ECO:0000256" key="3">
    <source>
        <dbReference type="ARBA" id="ARBA00023015"/>
    </source>
</evidence>
<evidence type="ECO:0000313" key="8">
    <source>
        <dbReference type="EMBL" id="KRM12604.1"/>
    </source>
</evidence>
<dbReference type="GO" id="GO:0006355">
    <property type="term" value="P:regulation of DNA-templated transcription"/>
    <property type="evidence" value="ECO:0007669"/>
    <property type="project" value="InterPro"/>
</dbReference>
<feature type="domain" description="PRD" evidence="7">
    <location>
        <begin position="277"/>
        <end position="387"/>
    </location>
</feature>
<dbReference type="AlphaFoldDB" id="A0A0R1WEV1"/>
<dbReference type="CDD" id="cd05568">
    <property type="entry name" value="PTS_IIB_bgl_like"/>
    <property type="match status" value="1"/>
</dbReference>
<dbReference type="PANTHER" id="PTHR30185">
    <property type="entry name" value="CRYPTIC BETA-GLUCOSIDE BGL OPERON ANTITERMINATOR"/>
    <property type="match status" value="1"/>
</dbReference>
<organism evidence="8 9">
    <name type="scientific">Paucilactobacillus suebicus DSM 5007 = KCTC 3549</name>
    <dbReference type="NCBI Taxonomy" id="1423807"/>
    <lineage>
        <taxon>Bacteria</taxon>
        <taxon>Bacillati</taxon>
        <taxon>Bacillota</taxon>
        <taxon>Bacilli</taxon>
        <taxon>Lactobacillales</taxon>
        <taxon>Lactobacillaceae</taxon>
        <taxon>Paucilactobacillus</taxon>
    </lineage>
</organism>
<dbReference type="Gene3D" id="1.10.1790.10">
    <property type="entry name" value="PRD domain"/>
    <property type="match status" value="1"/>
</dbReference>
<dbReference type="PROSITE" id="PS51099">
    <property type="entry name" value="PTS_EIIB_TYPE_2"/>
    <property type="match status" value="1"/>
</dbReference>
<keyword evidence="3" id="KW-0805">Transcription regulation</keyword>
<name>A0A0R1WEV1_9LACO</name>
<dbReference type="Pfam" id="PF00874">
    <property type="entry name" value="PRD"/>
    <property type="match status" value="1"/>
</dbReference>
<dbReference type="RefSeq" id="WP_010621033.1">
    <property type="nucleotide sequence ID" value="NZ_AZGF01000006.1"/>
</dbReference>
<dbReference type="Gene3D" id="3.40.930.10">
    <property type="entry name" value="Mannitol-specific EII, Chain A"/>
    <property type="match status" value="1"/>
</dbReference>
<dbReference type="OrthoDB" id="369398at2"/>
<sequence length="683" mass="78236">MELEQIKHGQKIINELLNSSHYLTVEELQEKLHISRRSVFYAFKKINIFLDEQNVEPINNVKNLGYFLTDNSKSELLINQDSNKTQKSYSKNERQTILIWNLINKDKVSISKAMKKFNISNHTAINDFAIVDDVLKKRELYVEQSSKGKILSGSKISARTWVLEQLNDPHSIIHNLIGTDQAELNFIQKKLHDLEKLSGNYFSDNAILILSEFIYWLVNFISNKKYVLKSIPDNYKDLQSVSTNWSSNFLKHYQICNNYETQFLAQILYTSQFSSINTSDTLNKEMHVVTQQVIEKFNIASGSNLSSYSLEVSLSTHLLSTLYRSSLGIKYKHPDLESFIDKYHDLFIFSKYAVKPFEDYIGKTLNDDEISLIAVYFGGQLRDIHRRKDWNTDVLLVCPSGIGTSVLLKNQLTTRYPDITFSEPLSVFQFNNCPLDDIKLIISTIELNVKENIPTLRVSPLLTKEDLRKVDSVLSENRDNEIIPKVNTNTLLDIIGDYARIEDVDGLTNAINNYLDAYNSKYMHSNNLSNNKTELGRVISLNNITCLNKVVPWENAIAESFTQLKRSGSVTQKYIDRIIELTMTKGPYMLLGNGVFLAHAAPQDGVRRLGISVLVSHKPIKVSPQNFEPCEIKLIIALAPVDQKKHLKVLSELFQKIQDKKWLKNIEAASDEEDIFNMLVSPI</sequence>
<dbReference type="InterPro" id="IPR036388">
    <property type="entry name" value="WH-like_DNA-bd_sf"/>
</dbReference>
<gene>
    <name evidence="8" type="ORF">FD16_GL002117</name>
</gene>
<evidence type="ECO:0000259" key="5">
    <source>
        <dbReference type="PROSITE" id="PS51094"/>
    </source>
</evidence>
<dbReference type="PROSITE" id="PS51372">
    <property type="entry name" value="PRD_2"/>
    <property type="match status" value="1"/>
</dbReference>
<dbReference type="Proteomes" id="UP000051820">
    <property type="component" value="Unassembled WGS sequence"/>
</dbReference>
<evidence type="ECO:0000259" key="6">
    <source>
        <dbReference type="PROSITE" id="PS51099"/>
    </source>
</evidence>
<dbReference type="Pfam" id="PF00359">
    <property type="entry name" value="PTS_EIIA_2"/>
    <property type="match status" value="1"/>
</dbReference>
<dbReference type="EMBL" id="AZGF01000006">
    <property type="protein sequence ID" value="KRM12604.1"/>
    <property type="molecule type" value="Genomic_DNA"/>
</dbReference>
<evidence type="ECO:0008006" key="10">
    <source>
        <dbReference type="Google" id="ProtNLM"/>
    </source>
</evidence>
<proteinExistence type="predicted"/>
<evidence type="ECO:0000259" key="7">
    <source>
        <dbReference type="PROSITE" id="PS51372"/>
    </source>
</evidence>
<dbReference type="PATRIC" id="fig|1423807.3.peg.2173"/>
<dbReference type="InterPro" id="IPR011608">
    <property type="entry name" value="PRD"/>
</dbReference>
<dbReference type="Gene3D" id="3.40.50.2300">
    <property type="match status" value="1"/>
</dbReference>
<accession>A0A0R1WEV1</accession>
<feature type="domain" description="PTS EIIB type-2" evidence="6">
    <location>
        <begin position="392"/>
        <end position="482"/>
    </location>
</feature>
<dbReference type="GO" id="GO:0009401">
    <property type="term" value="P:phosphoenolpyruvate-dependent sugar phosphotransferase system"/>
    <property type="evidence" value="ECO:0007669"/>
    <property type="project" value="InterPro"/>
</dbReference>
<evidence type="ECO:0000256" key="1">
    <source>
        <dbReference type="ARBA" id="ARBA00022679"/>
    </source>
</evidence>
<dbReference type="SUPFAM" id="SSF55804">
    <property type="entry name" value="Phoshotransferase/anion transport protein"/>
    <property type="match status" value="1"/>
</dbReference>
<reference evidence="8 9" key="1">
    <citation type="journal article" date="2015" name="Genome Announc.">
        <title>Expanding the biotechnology potential of lactobacilli through comparative genomics of 213 strains and associated genera.</title>
        <authorList>
            <person name="Sun Z."/>
            <person name="Harris H.M."/>
            <person name="McCann A."/>
            <person name="Guo C."/>
            <person name="Argimon S."/>
            <person name="Zhang W."/>
            <person name="Yang X."/>
            <person name="Jeffery I.B."/>
            <person name="Cooney J.C."/>
            <person name="Kagawa T.F."/>
            <person name="Liu W."/>
            <person name="Song Y."/>
            <person name="Salvetti E."/>
            <person name="Wrobel A."/>
            <person name="Rasinkangas P."/>
            <person name="Parkhill J."/>
            <person name="Rea M.C."/>
            <person name="O'Sullivan O."/>
            <person name="Ritari J."/>
            <person name="Douillard F.P."/>
            <person name="Paul Ross R."/>
            <person name="Yang R."/>
            <person name="Briner A.E."/>
            <person name="Felis G.E."/>
            <person name="de Vos W.M."/>
            <person name="Barrangou R."/>
            <person name="Klaenhammer T.R."/>
            <person name="Caufield P.W."/>
            <person name="Cui Y."/>
            <person name="Zhang H."/>
            <person name="O'Toole P.W."/>
        </authorList>
    </citation>
    <scope>NUCLEOTIDE SEQUENCE [LARGE SCALE GENOMIC DNA]</scope>
    <source>
        <strain evidence="8 9">DSM 5007</strain>
    </source>
</reference>
<evidence type="ECO:0000256" key="4">
    <source>
        <dbReference type="ARBA" id="ARBA00023163"/>
    </source>
</evidence>
<evidence type="ECO:0000256" key="2">
    <source>
        <dbReference type="ARBA" id="ARBA00022737"/>
    </source>
</evidence>
<dbReference type="eggNOG" id="COG1762">
    <property type="taxonomic scope" value="Bacteria"/>
</dbReference>